<dbReference type="PANTHER" id="PTHR46033">
    <property type="entry name" value="PROTEIN MAIN-LIKE 2"/>
    <property type="match status" value="1"/>
</dbReference>
<dbReference type="InterPro" id="IPR019557">
    <property type="entry name" value="AminoTfrase-like_pln_mobile"/>
</dbReference>
<dbReference type="GO" id="GO:0010073">
    <property type="term" value="P:meristem maintenance"/>
    <property type="evidence" value="ECO:0007669"/>
    <property type="project" value="InterPro"/>
</dbReference>
<name>A0AAW2CHW3_9ROSI</name>
<sequence length="302" mass="34525">MASSSSRKKEGAYSTPSKGESSSGSVQGESQGAMERPAFPLQDPWNLEGFRDAKGLRHLVRRWCHSLHTFFFSVGELTITFEDVVNNFLLPVFGDENPFNISLSNKDLEVEDKLFSHFGGRTTSPGGKPARMGKWVLNFSREKDKVVRRARFLVLWLSLCGSSTDSYPITYRWANLKGGSLNLVKLFDQVGHLNWRSPREFSPKFACDFVLAFFLNTPRNTFDLRRGDEASLACFACISPSWLPMPSFSCPRYTHYSAHRVLWQFSCDQDIPPMFKNIVPSLLSLDLFLRLQAFPYWSWRSF</sequence>
<accession>A0AAW2CHW3</accession>
<feature type="compositionally biased region" description="Low complexity" evidence="1">
    <location>
        <begin position="17"/>
        <end position="32"/>
    </location>
</feature>
<dbReference type="AlphaFoldDB" id="A0AAW2CHW3"/>
<keyword evidence="4" id="KW-1185">Reference proteome</keyword>
<dbReference type="Proteomes" id="UP001459277">
    <property type="component" value="Unassembled WGS sequence"/>
</dbReference>
<gene>
    <name evidence="3" type="ORF">SO802_017393</name>
</gene>
<reference evidence="3 4" key="1">
    <citation type="submission" date="2024-01" db="EMBL/GenBank/DDBJ databases">
        <title>A telomere-to-telomere, gap-free genome of sweet tea (Lithocarpus litseifolius).</title>
        <authorList>
            <person name="Zhou J."/>
        </authorList>
    </citation>
    <scope>NUCLEOTIDE SEQUENCE [LARGE SCALE GENOMIC DNA]</scope>
    <source>
        <strain evidence="3">Zhou-2022a</strain>
        <tissue evidence="3">Leaf</tissue>
    </source>
</reference>
<dbReference type="PANTHER" id="PTHR46033:SF8">
    <property type="entry name" value="PROTEIN MAINTENANCE OF MERISTEMS-LIKE"/>
    <property type="match status" value="1"/>
</dbReference>
<evidence type="ECO:0000313" key="3">
    <source>
        <dbReference type="EMBL" id="KAK9997790.1"/>
    </source>
</evidence>
<feature type="region of interest" description="Disordered" evidence="1">
    <location>
        <begin position="1"/>
        <end position="40"/>
    </location>
</feature>
<proteinExistence type="predicted"/>
<evidence type="ECO:0000259" key="2">
    <source>
        <dbReference type="Pfam" id="PF10536"/>
    </source>
</evidence>
<dbReference type="EMBL" id="JAZDWU010000006">
    <property type="protein sequence ID" value="KAK9997790.1"/>
    <property type="molecule type" value="Genomic_DNA"/>
</dbReference>
<dbReference type="InterPro" id="IPR044824">
    <property type="entry name" value="MAIN-like"/>
</dbReference>
<comment type="caution">
    <text evidence="3">The sequence shown here is derived from an EMBL/GenBank/DDBJ whole genome shotgun (WGS) entry which is preliminary data.</text>
</comment>
<feature type="domain" description="Aminotransferase-like plant mobile" evidence="2">
    <location>
        <begin position="52"/>
        <end position="166"/>
    </location>
</feature>
<evidence type="ECO:0000313" key="4">
    <source>
        <dbReference type="Proteomes" id="UP001459277"/>
    </source>
</evidence>
<dbReference type="Pfam" id="PF10536">
    <property type="entry name" value="PMD"/>
    <property type="match status" value="1"/>
</dbReference>
<organism evidence="3 4">
    <name type="scientific">Lithocarpus litseifolius</name>
    <dbReference type="NCBI Taxonomy" id="425828"/>
    <lineage>
        <taxon>Eukaryota</taxon>
        <taxon>Viridiplantae</taxon>
        <taxon>Streptophyta</taxon>
        <taxon>Embryophyta</taxon>
        <taxon>Tracheophyta</taxon>
        <taxon>Spermatophyta</taxon>
        <taxon>Magnoliopsida</taxon>
        <taxon>eudicotyledons</taxon>
        <taxon>Gunneridae</taxon>
        <taxon>Pentapetalae</taxon>
        <taxon>rosids</taxon>
        <taxon>fabids</taxon>
        <taxon>Fagales</taxon>
        <taxon>Fagaceae</taxon>
        <taxon>Lithocarpus</taxon>
    </lineage>
</organism>
<evidence type="ECO:0000256" key="1">
    <source>
        <dbReference type="SAM" id="MobiDB-lite"/>
    </source>
</evidence>
<protein>
    <recommendedName>
        <fullName evidence="2">Aminotransferase-like plant mobile domain-containing protein</fullName>
    </recommendedName>
</protein>